<organism evidence="2 3">
    <name type="scientific">Mucor plumbeus</name>
    <dbReference type="NCBI Taxonomy" id="97098"/>
    <lineage>
        <taxon>Eukaryota</taxon>
        <taxon>Fungi</taxon>
        <taxon>Fungi incertae sedis</taxon>
        <taxon>Mucoromycota</taxon>
        <taxon>Mucoromycotina</taxon>
        <taxon>Mucoromycetes</taxon>
        <taxon>Mucorales</taxon>
        <taxon>Mucorineae</taxon>
        <taxon>Mucoraceae</taxon>
        <taxon>Mucor</taxon>
    </lineage>
</organism>
<dbReference type="OrthoDB" id="5563539at2759"/>
<dbReference type="EMBL" id="JAEPRC010000065">
    <property type="protein sequence ID" value="KAG2211472.1"/>
    <property type="molecule type" value="Genomic_DNA"/>
</dbReference>
<dbReference type="Proteomes" id="UP000650833">
    <property type="component" value="Unassembled WGS sequence"/>
</dbReference>
<evidence type="ECO:0000313" key="3">
    <source>
        <dbReference type="Proteomes" id="UP000650833"/>
    </source>
</evidence>
<dbReference type="PANTHER" id="PTHR28051:SF1">
    <property type="entry name" value="PROTEIN MTL1-RELATED"/>
    <property type="match status" value="1"/>
</dbReference>
<dbReference type="PANTHER" id="PTHR28051">
    <property type="entry name" value="PROTEIN MTL1-RELATED"/>
    <property type="match status" value="1"/>
</dbReference>
<sequence>MKASYCVDYLSHQWTSDDLIQTYIETRKQRQMYIVDNITSTTSLLTKNEKKLKKSEQYKLQRYQNALWRSMARNCTHQLSQSNKLIDPSSVSWQKESDITWLYGPMYTAIKNKNEEIEVEKLPNNATPLYTPHQSAQAASDIACSLQRLKPVLKKQGNVTQPTCSDPMYYFDSWSGSTTPSTSISRSGRSSFSSISSSRSNNIGVHFNPEIIEIEYQPEYPVSLETSTHSSPRFSLQEYPVAEEEDEEDDNIEALWSLLVQASLSLKSSTYTRLGFISKCISYHHNHQQQQQQQQQNQHLNHHSLYSATTASSKNIQIIILLISMMKSMVSMTTTWLLWRTLSPLTWIAKRASPSSTTTTTITTTNVAAGQSKQHKKKHISL</sequence>
<gene>
    <name evidence="2" type="ORF">INT46_000296</name>
</gene>
<evidence type="ECO:0000313" key="2">
    <source>
        <dbReference type="EMBL" id="KAG2211472.1"/>
    </source>
</evidence>
<keyword evidence="3" id="KW-1185">Reference proteome</keyword>
<evidence type="ECO:0008006" key="4">
    <source>
        <dbReference type="Google" id="ProtNLM"/>
    </source>
</evidence>
<feature type="region of interest" description="Disordered" evidence="1">
    <location>
        <begin position="178"/>
        <end position="198"/>
    </location>
</feature>
<dbReference type="InterPro" id="IPR052292">
    <property type="entry name" value="Glucose_repression_reg"/>
</dbReference>
<reference evidence="2" key="1">
    <citation type="submission" date="2020-12" db="EMBL/GenBank/DDBJ databases">
        <title>Metabolic potential, ecology and presence of endohyphal bacteria is reflected in genomic diversity of Mucoromycotina.</title>
        <authorList>
            <person name="Muszewska A."/>
            <person name="Okrasinska A."/>
            <person name="Steczkiewicz K."/>
            <person name="Drgas O."/>
            <person name="Orlowska M."/>
            <person name="Perlinska-Lenart U."/>
            <person name="Aleksandrzak-Piekarczyk T."/>
            <person name="Szatraj K."/>
            <person name="Zielenkiewicz U."/>
            <person name="Pilsyk S."/>
            <person name="Malc E."/>
            <person name="Mieczkowski P."/>
            <person name="Kruszewska J.S."/>
            <person name="Biernat P."/>
            <person name="Pawlowska J."/>
        </authorList>
    </citation>
    <scope>NUCLEOTIDE SEQUENCE</scope>
    <source>
        <strain evidence="2">CBS 226.32</strain>
    </source>
</reference>
<accession>A0A8H7RI75</accession>
<protein>
    <recommendedName>
        <fullName evidence="4">Nitrogen regulatory protein areA GATA-like domain-containing protein</fullName>
    </recommendedName>
</protein>
<proteinExistence type="predicted"/>
<name>A0A8H7RI75_9FUNG</name>
<comment type="caution">
    <text evidence="2">The sequence shown here is derived from an EMBL/GenBank/DDBJ whole genome shotgun (WGS) entry which is preliminary data.</text>
</comment>
<evidence type="ECO:0000256" key="1">
    <source>
        <dbReference type="SAM" id="MobiDB-lite"/>
    </source>
</evidence>
<dbReference type="AlphaFoldDB" id="A0A8H7RI75"/>